<evidence type="ECO:0008006" key="4">
    <source>
        <dbReference type="Google" id="ProtNLM"/>
    </source>
</evidence>
<name>A0ABS6V646_9SPHN</name>
<keyword evidence="1" id="KW-1133">Transmembrane helix</keyword>
<keyword evidence="1" id="KW-0472">Membrane</keyword>
<evidence type="ECO:0000313" key="2">
    <source>
        <dbReference type="EMBL" id="MBW0145052.1"/>
    </source>
</evidence>
<keyword evidence="3" id="KW-1185">Reference proteome</keyword>
<keyword evidence="1" id="KW-0812">Transmembrane</keyword>
<proteinExistence type="predicted"/>
<feature type="transmembrane region" description="Helical" evidence="1">
    <location>
        <begin position="31"/>
        <end position="48"/>
    </location>
</feature>
<evidence type="ECO:0000256" key="1">
    <source>
        <dbReference type="SAM" id="Phobius"/>
    </source>
</evidence>
<comment type="caution">
    <text evidence="2">The sequence shown here is derived from an EMBL/GenBank/DDBJ whole genome shotgun (WGS) entry which is preliminary data.</text>
</comment>
<feature type="transmembrane region" description="Helical" evidence="1">
    <location>
        <begin position="54"/>
        <end position="77"/>
    </location>
</feature>
<protein>
    <recommendedName>
        <fullName evidence="4">DUF4229 domain-containing protein</fullName>
    </recommendedName>
</protein>
<dbReference type="EMBL" id="JAHVAH010000001">
    <property type="protein sequence ID" value="MBW0145052.1"/>
    <property type="molecule type" value="Genomic_DNA"/>
</dbReference>
<accession>A0ABS6V646</accession>
<reference evidence="2 3" key="1">
    <citation type="submission" date="2021-07" db="EMBL/GenBank/DDBJ databases">
        <title>The draft genome sequence of Sphingomicrobium sp. B8.</title>
        <authorList>
            <person name="Mu L."/>
        </authorList>
    </citation>
    <scope>NUCLEOTIDE SEQUENCE [LARGE SCALE GENOMIC DNA]</scope>
    <source>
        <strain evidence="2 3">B8</strain>
    </source>
</reference>
<organism evidence="2 3">
    <name type="scientific">Sphingomicrobium clamense</name>
    <dbReference type="NCBI Taxonomy" id="2851013"/>
    <lineage>
        <taxon>Bacteria</taxon>
        <taxon>Pseudomonadati</taxon>
        <taxon>Pseudomonadota</taxon>
        <taxon>Alphaproteobacteria</taxon>
        <taxon>Sphingomonadales</taxon>
        <taxon>Sphingomonadaceae</taxon>
        <taxon>Sphingomicrobium</taxon>
    </lineage>
</organism>
<gene>
    <name evidence="2" type="ORF">KTQ36_07050</name>
</gene>
<dbReference type="RefSeq" id="WP_218632992.1">
    <property type="nucleotide sequence ID" value="NZ_JAHVAH010000001.1"/>
</dbReference>
<sequence length="112" mass="12746">MATERYEAPHRTVEAADAAVKTIAAVQFARWLKRWAIWLPVLILFSYLDPVLSPLKWVALVLAGLGLLPILFFRFFLGRKTRQAKANIIDAEATIHAYEDEIELKSIPKDPE</sequence>
<dbReference type="Proteomes" id="UP000698028">
    <property type="component" value="Unassembled WGS sequence"/>
</dbReference>
<evidence type="ECO:0000313" key="3">
    <source>
        <dbReference type="Proteomes" id="UP000698028"/>
    </source>
</evidence>